<dbReference type="PANTHER" id="PTHR43581:SF2">
    <property type="entry name" value="EXCINUCLEASE ATPASE SUBUNIT"/>
    <property type="match status" value="1"/>
</dbReference>
<dbReference type="RefSeq" id="WP_210286007.1">
    <property type="nucleotide sequence ID" value="NZ_JACIDR010000001.1"/>
</dbReference>
<dbReference type="SUPFAM" id="SSF52540">
    <property type="entry name" value="P-loop containing nucleoside triphosphate hydrolases"/>
    <property type="match status" value="1"/>
</dbReference>
<dbReference type="Proteomes" id="UP000528964">
    <property type="component" value="Unassembled WGS sequence"/>
</dbReference>
<reference evidence="2 3" key="1">
    <citation type="submission" date="2020-08" db="EMBL/GenBank/DDBJ databases">
        <title>Genomic Encyclopedia of Type Strains, Phase IV (KMG-IV): sequencing the most valuable type-strain genomes for metagenomic binning, comparative biology and taxonomic classification.</title>
        <authorList>
            <person name="Goeker M."/>
        </authorList>
    </citation>
    <scope>NUCLEOTIDE SEQUENCE [LARGE SCALE GENOMIC DNA]</scope>
    <source>
        <strain evidence="2 3">DSM 25481</strain>
    </source>
</reference>
<dbReference type="Gene3D" id="3.40.50.300">
    <property type="entry name" value="P-loop containing nucleotide triphosphate hydrolases"/>
    <property type="match status" value="1"/>
</dbReference>
<protein>
    <recommendedName>
        <fullName evidence="1">ATPase AAA-type core domain-containing protein</fullName>
    </recommendedName>
</protein>
<comment type="caution">
    <text evidence="2">The sequence shown here is derived from an EMBL/GenBank/DDBJ whole genome shotgun (WGS) entry which is preliminary data.</text>
</comment>
<dbReference type="AlphaFoldDB" id="A0A7W6CVH8"/>
<gene>
    <name evidence="2" type="ORF">GGR24_000489</name>
</gene>
<sequence length="767" mass="86021">MQKFERNTEPPPKFLLEREAQVAREDLQRLFSSGAERQLQTAVNRRPNLDHVSVRESLRRLFRGRCAFCEAPDPITPYRFRPASEALPFQPRTGHLYYAWLAEAWENLYPICEGCRPEQPDLFPVRGSRAPVPTPKQIERYVEEGAGLWRDYPPRERPMLIEPCVQQDFVSHFHLQEDGRVVGKTDRARFTIQQFRLHRPKLVDQRATAFASYRARLLRLLSIDGEDAPRPPDTPEVFDFPALPFGGGWYLLLRRVAGELARREGGTPTLSPARIAAFLTSPRRRVSATELTAAFEAVRELDEAGPPLEPVAQDLTHSKARLTHVSIRRFKGLESLDFPVGLNAADSDPEAPTPALLILGENAAGKSSILEAIALAMCSGLAWEGLKLDPSKLRLDPAFMGVDQARPVPSAEVVLSFDDGEERRLVIDARGMAASGRQDRPPVFAYGAYRQYLDGRRRYMPARSIASLFRTDTLLSNPEEWLLGLKEDRFNMVVRALREILSVEEDFEVLRRDPARRRCLVVTATRGPDGRLVETQTPLGLVSSGFRSVLAMICDILEGLMDERVNPVFNTFASARGVVLVDEVEAHLHPRWKIQIMTGLRRALPNMTFIATTHDPLCLRGMADGEVLVLHRIAGAATDRTSLPIFVEQLTDLPNVGALTVQQLLTSDFFSLFSTDEPETERRLASVADLLTKRAAGKPLDPEEAATLSQFEAEVASALPVGATEVQRQVQQAVADYLKLKREQSSQSLRELREDTRRRIVKALEGV</sequence>
<dbReference type="InterPro" id="IPR003959">
    <property type="entry name" value="ATPase_AAA_core"/>
</dbReference>
<name>A0A7W6CVH8_9HYPH</name>
<dbReference type="EMBL" id="JACIDR010000001">
    <property type="protein sequence ID" value="MBB3971856.1"/>
    <property type="molecule type" value="Genomic_DNA"/>
</dbReference>
<accession>A0A7W6CVH8</accession>
<evidence type="ECO:0000259" key="1">
    <source>
        <dbReference type="Pfam" id="PF13304"/>
    </source>
</evidence>
<keyword evidence="3" id="KW-1185">Reference proteome</keyword>
<feature type="domain" description="ATPase AAA-type core" evidence="1">
    <location>
        <begin position="537"/>
        <end position="617"/>
    </location>
</feature>
<proteinExistence type="predicted"/>
<organism evidence="2 3">
    <name type="scientific">Hansschlegelia beijingensis</name>
    <dbReference type="NCBI Taxonomy" id="1133344"/>
    <lineage>
        <taxon>Bacteria</taxon>
        <taxon>Pseudomonadati</taxon>
        <taxon>Pseudomonadota</taxon>
        <taxon>Alphaproteobacteria</taxon>
        <taxon>Hyphomicrobiales</taxon>
        <taxon>Methylopilaceae</taxon>
        <taxon>Hansschlegelia</taxon>
    </lineage>
</organism>
<dbReference type="GO" id="GO:0005524">
    <property type="term" value="F:ATP binding"/>
    <property type="evidence" value="ECO:0007669"/>
    <property type="project" value="InterPro"/>
</dbReference>
<dbReference type="InterPro" id="IPR027417">
    <property type="entry name" value="P-loop_NTPase"/>
</dbReference>
<evidence type="ECO:0000313" key="3">
    <source>
        <dbReference type="Proteomes" id="UP000528964"/>
    </source>
</evidence>
<dbReference type="InterPro" id="IPR051396">
    <property type="entry name" value="Bact_Antivir_Def_Nuclease"/>
</dbReference>
<evidence type="ECO:0000313" key="2">
    <source>
        <dbReference type="EMBL" id="MBB3971856.1"/>
    </source>
</evidence>
<dbReference type="GO" id="GO:0016887">
    <property type="term" value="F:ATP hydrolysis activity"/>
    <property type="evidence" value="ECO:0007669"/>
    <property type="project" value="InterPro"/>
</dbReference>
<dbReference type="PANTHER" id="PTHR43581">
    <property type="entry name" value="ATP/GTP PHOSPHATASE"/>
    <property type="match status" value="1"/>
</dbReference>
<dbReference type="Pfam" id="PF13304">
    <property type="entry name" value="AAA_21"/>
    <property type="match status" value="1"/>
</dbReference>